<dbReference type="Gene3D" id="3.90.550.10">
    <property type="entry name" value="Spore Coat Polysaccharide Biosynthesis Protein SpsA, Chain A"/>
    <property type="match status" value="1"/>
</dbReference>
<dbReference type="InterPro" id="IPR029044">
    <property type="entry name" value="Nucleotide-diphossugar_trans"/>
</dbReference>
<protein>
    <recommendedName>
        <fullName evidence="3">Glycosyl transferase</fullName>
    </recommendedName>
</protein>
<evidence type="ECO:0000313" key="1">
    <source>
        <dbReference type="EMBL" id="MBA5727426.1"/>
    </source>
</evidence>
<evidence type="ECO:0008006" key="3">
    <source>
        <dbReference type="Google" id="ProtNLM"/>
    </source>
</evidence>
<evidence type="ECO:0000313" key="2">
    <source>
        <dbReference type="Proteomes" id="UP000765338"/>
    </source>
</evidence>
<dbReference type="InterPro" id="IPR002495">
    <property type="entry name" value="Glyco_trans_8"/>
</dbReference>
<gene>
    <name evidence="1" type="ORF">CPA56_05460</name>
</gene>
<accession>A0ABR5ZSX2</accession>
<dbReference type="Pfam" id="PF01501">
    <property type="entry name" value="Glyco_transf_8"/>
    <property type="match status" value="1"/>
</dbReference>
<keyword evidence="2" id="KW-1185">Reference proteome</keyword>
<dbReference type="Proteomes" id="UP000765338">
    <property type="component" value="Unassembled WGS sequence"/>
</dbReference>
<comment type="caution">
    <text evidence="1">The sequence shown here is derived from an EMBL/GenBank/DDBJ whole genome shotgun (WGS) entry which is preliminary data.</text>
</comment>
<dbReference type="SUPFAM" id="SSF53448">
    <property type="entry name" value="Nucleotide-diphospho-sugar transferases"/>
    <property type="match status" value="1"/>
</dbReference>
<organism evidence="1 2">
    <name type="scientific">Bombella mellum</name>
    <dbReference type="NCBI Taxonomy" id="2039288"/>
    <lineage>
        <taxon>Bacteria</taxon>
        <taxon>Pseudomonadati</taxon>
        <taxon>Pseudomonadota</taxon>
        <taxon>Alphaproteobacteria</taxon>
        <taxon>Acetobacterales</taxon>
        <taxon>Acetobacteraceae</taxon>
        <taxon>Bombella</taxon>
    </lineage>
</organism>
<name>A0ABR5ZSX2_9PROT</name>
<sequence length="302" mass="34328">MPQMTIALGLNEENLLPTLITIRSVMEHTAYKEDISFTIFSDGVNRHATNLVKDILTRHGHAHSFVNLHDLLAGFAYGDIIRSSLLYPLLIPQYFTSKDFVLSLGTHSFVRGDVLTLLDGFPEDRKIGAVRCMMHGHRQYGQFYGLDHEATHVLGLDNPRDYFSRNLLLFNREAISPVEGQACIQLLDEGWRAQDEAILNHLFHRSCHLFPQKWNVQMDLLQEPDDAFHDPVAQELARGRNAMKLCQFSSPMNPEEAGTALERMDGPVQEYRKTAAAVMQDVRHQAPHAMFGSMWNTLLSMK</sequence>
<dbReference type="EMBL" id="PDLY01000003">
    <property type="protein sequence ID" value="MBA5727426.1"/>
    <property type="molecule type" value="Genomic_DNA"/>
</dbReference>
<dbReference type="RefSeq" id="WP_182041031.1">
    <property type="nucleotide sequence ID" value="NZ_PDLY01000003.1"/>
</dbReference>
<proteinExistence type="predicted"/>
<reference evidence="1 2" key="1">
    <citation type="submission" date="2017-10" db="EMBL/GenBank/DDBJ databases">
        <authorList>
            <person name="Jakob F."/>
        </authorList>
    </citation>
    <scope>NUCLEOTIDE SEQUENCE [LARGE SCALE GENOMIC DNA]</scope>
    <source>
        <strain evidence="1 2">TMW 2.1889</strain>
    </source>
</reference>